<dbReference type="EMBL" id="JMCB01000020">
    <property type="protein sequence ID" value="KFE62767.1"/>
    <property type="molecule type" value="Genomic_DNA"/>
</dbReference>
<dbReference type="GO" id="GO:0006508">
    <property type="term" value="P:proteolysis"/>
    <property type="evidence" value="ECO:0007669"/>
    <property type="project" value="InterPro"/>
</dbReference>
<dbReference type="Proteomes" id="UP000028725">
    <property type="component" value="Unassembled WGS sequence"/>
</dbReference>
<dbReference type="SUPFAM" id="SSF49299">
    <property type="entry name" value="PKD domain"/>
    <property type="match status" value="2"/>
</dbReference>
<dbReference type="InterPro" id="IPR000177">
    <property type="entry name" value="Apple"/>
</dbReference>
<reference evidence="4 5" key="1">
    <citation type="submission" date="2014-04" db="EMBL/GenBank/DDBJ databases">
        <title>Genome assembly of Hyalangium minutum DSM 14724.</title>
        <authorList>
            <person name="Sharma G."/>
            <person name="Subramanian S."/>
        </authorList>
    </citation>
    <scope>NUCLEOTIDE SEQUENCE [LARGE SCALE GENOMIC DNA]</scope>
    <source>
        <strain evidence="4 5">DSM 14724</strain>
    </source>
</reference>
<dbReference type="CDD" id="cd00146">
    <property type="entry name" value="PKD"/>
    <property type="match status" value="1"/>
</dbReference>
<dbReference type="PROSITE" id="PS50948">
    <property type="entry name" value="PAN"/>
    <property type="match status" value="1"/>
</dbReference>
<dbReference type="Gene3D" id="3.50.4.10">
    <property type="entry name" value="Hepatocyte Growth Factor"/>
    <property type="match status" value="1"/>
</dbReference>
<keyword evidence="2" id="KW-1015">Disulfide bond</keyword>
<dbReference type="SMART" id="SM00223">
    <property type="entry name" value="APPLE"/>
    <property type="match status" value="1"/>
</dbReference>
<evidence type="ECO:0000313" key="5">
    <source>
        <dbReference type="Proteomes" id="UP000028725"/>
    </source>
</evidence>
<gene>
    <name evidence="4" type="ORF">DB31_3881</name>
</gene>
<dbReference type="Pfam" id="PF22352">
    <property type="entry name" value="K319L-like_PKD"/>
    <property type="match status" value="1"/>
</dbReference>
<dbReference type="STRING" id="394096.DB31_3881"/>
<keyword evidence="1" id="KW-0677">Repeat</keyword>
<dbReference type="CDD" id="cd01100">
    <property type="entry name" value="APPLE_Factor_XI_like"/>
    <property type="match status" value="1"/>
</dbReference>
<organism evidence="4 5">
    <name type="scientific">Hyalangium minutum</name>
    <dbReference type="NCBI Taxonomy" id="394096"/>
    <lineage>
        <taxon>Bacteria</taxon>
        <taxon>Pseudomonadati</taxon>
        <taxon>Myxococcota</taxon>
        <taxon>Myxococcia</taxon>
        <taxon>Myxococcales</taxon>
        <taxon>Cystobacterineae</taxon>
        <taxon>Archangiaceae</taxon>
        <taxon>Hyalangium</taxon>
    </lineage>
</organism>
<evidence type="ECO:0000256" key="1">
    <source>
        <dbReference type="ARBA" id="ARBA00022737"/>
    </source>
</evidence>
<evidence type="ECO:0000313" key="4">
    <source>
        <dbReference type="EMBL" id="KFE62767.1"/>
    </source>
</evidence>
<dbReference type="InterPro" id="IPR013783">
    <property type="entry name" value="Ig-like_fold"/>
</dbReference>
<dbReference type="Pfam" id="PF17963">
    <property type="entry name" value="Big_9"/>
    <property type="match status" value="1"/>
</dbReference>
<proteinExistence type="predicted"/>
<dbReference type="AlphaFoldDB" id="A0A085W504"/>
<dbReference type="Pfam" id="PF14295">
    <property type="entry name" value="PAN_4"/>
    <property type="match status" value="1"/>
</dbReference>
<name>A0A085W504_9BACT</name>
<dbReference type="GO" id="GO:0005576">
    <property type="term" value="C:extracellular region"/>
    <property type="evidence" value="ECO:0007669"/>
    <property type="project" value="InterPro"/>
</dbReference>
<evidence type="ECO:0000256" key="2">
    <source>
        <dbReference type="ARBA" id="ARBA00023157"/>
    </source>
</evidence>
<dbReference type="InterPro" id="IPR035986">
    <property type="entry name" value="PKD_dom_sf"/>
</dbReference>
<accession>A0A085W504</accession>
<keyword evidence="5" id="KW-1185">Reference proteome</keyword>
<evidence type="ECO:0000259" key="3">
    <source>
        <dbReference type="PROSITE" id="PS50948"/>
    </source>
</evidence>
<dbReference type="Gene3D" id="2.60.40.10">
    <property type="entry name" value="Immunoglobulins"/>
    <property type="match status" value="2"/>
</dbReference>
<dbReference type="SUPFAM" id="SSF57414">
    <property type="entry name" value="Hairpin loop containing domain-like"/>
    <property type="match status" value="1"/>
</dbReference>
<protein>
    <submittedName>
        <fullName evidence="4">High-affinity leucine-specific transport system, periplasmic binding protein LivK</fullName>
    </submittedName>
</protein>
<comment type="caution">
    <text evidence="4">The sequence shown here is derived from an EMBL/GenBank/DDBJ whole genome shotgun (WGS) entry which is preliminary data.</text>
</comment>
<dbReference type="InterPro" id="IPR003609">
    <property type="entry name" value="Pan_app"/>
</dbReference>
<feature type="domain" description="Apple" evidence="3">
    <location>
        <begin position="390"/>
        <end position="462"/>
    </location>
</feature>
<sequence length="462" mass="48342">MADIAQVEVEVSAPDMQPRTEMLVKTGNHWGGILGELPVGQGRTFKATAFDSTGTRLYAGLAPDISIEEGQTTILMLALQELSPTPPFENAAPVITSLVANSASVTPGDTLTLTAAASDANPGDSLTYAWTALAGTFESPSSTSTQWTAPAETGSVSLTLTVTDSKGAKTVVTFSIQVRSATGAAEVDISVNNWPRVTNVSADFTVVEVGESTTLTAMASDQDGDALTYRWSASCEGTWSQETSNPATFTPTMTSGGNTCEPCSLTVTANDGREGTATGTLTLCVGPRPAVQLPPEVVETFQSLRNVAPGGTIVFRVRAQDPQGSSLSFHWKESAGTLSPPSESALESEVIWTAPACTLPGTVPTIKIKVSNALGLSSTKTFEASMTPTCSVTFTQESGKDRRGGDYGQITTHSGVEECQVACANQQRCRAYTYVPSTSACFLKEHAYPAVEASNFISGVKE</sequence>